<keyword evidence="3" id="KW-1185">Reference proteome</keyword>
<evidence type="ECO:0000313" key="3">
    <source>
        <dbReference type="Proteomes" id="UP000055060"/>
    </source>
</evidence>
<dbReference type="InterPro" id="IPR031563">
    <property type="entry name" value="MOT1/MOT2"/>
</dbReference>
<dbReference type="PANTHER" id="PTHR31970">
    <property type="match status" value="1"/>
</dbReference>
<dbReference type="Proteomes" id="UP000055060">
    <property type="component" value="Unassembled WGS sequence"/>
</dbReference>
<sequence length="212" mass="22896">MISSSWMLGMVSIGIVLLLRRNRYAPAAVVLILLGVVISLVNGKFHQVSLPAFTLPPLTRFSLREVWQSMLQAGFAQIPLTVTNATIATVALIKTYWPEKAVTARQLSLNQGIMNLIVPFFGGMPMCHGAGGLAGQYYYGARTAGANILEGTIEILLGLFFAASVAGLFAVFPSAIIGAMMLLGASKWRCLPGTPAWTWMCCPWEQPSLSLY</sequence>
<protein>
    <submittedName>
        <fullName evidence="2">Sulfate permease</fullName>
    </submittedName>
</protein>
<dbReference type="STRING" id="360412.LARV_00315"/>
<dbReference type="GO" id="GO:0015098">
    <property type="term" value="F:molybdate ion transmembrane transporter activity"/>
    <property type="evidence" value="ECO:0007669"/>
    <property type="project" value="InterPro"/>
</dbReference>
<keyword evidence="1" id="KW-0472">Membrane</keyword>
<reference evidence="2" key="1">
    <citation type="submission" date="2015-07" db="EMBL/GenBank/DDBJ databases">
        <title>Draft Genome Sequences of Anaerolinea thermolimosa IMO-1, Bellilinea caldifistulae GOMI-1, Leptolinea tardivitalis YMTK-2, Levilinea saccharolytica KIBI-1,Longilinea arvoryzae KOME-1, Previously Described as Members of the Anaerolineaceae (Chloroflexi).</title>
        <authorList>
            <person name="Sekiguchi Y."/>
            <person name="Ohashi A."/>
            <person name="Matsuura N."/>
            <person name="Tourlousse M.D."/>
        </authorList>
    </citation>
    <scope>NUCLEOTIDE SEQUENCE [LARGE SCALE GENOMIC DNA]</scope>
    <source>
        <strain evidence="2">KOME-1</strain>
    </source>
</reference>
<organism evidence="2">
    <name type="scientific">Longilinea arvoryzae</name>
    <dbReference type="NCBI Taxonomy" id="360412"/>
    <lineage>
        <taxon>Bacteria</taxon>
        <taxon>Bacillati</taxon>
        <taxon>Chloroflexota</taxon>
        <taxon>Anaerolineae</taxon>
        <taxon>Anaerolineales</taxon>
        <taxon>Anaerolineaceae</taxon>
        <taxon>Longilinea</taxon>
    </lineage>
</organism>
<accession>A0A0S7BDN9</accession>
<dbReference type="Pfam" id="PF16983">
    <property type="entry name" value="MFS_MOT1"/>
    <property type="match status" value="1"/>
</dbReference>
<feature type="transmembrane region" description="Helical" evidence="1">
    <location>
        <begin position="113"/>
        <end position="139"/>
    </location>
</feature>
<feature type="transmembrane region" description="Helical" evidence="1">
    <location>
        <begin position="159"/>
        <end position="183"/>
    </location>
</feature>
<name>A0A0S7BDN9_9CHLR</name>
<gene>
    <name evidence="2" type="ORF">LARV_00315</name>
</gene>
<dbReference type="RefSeq" id="WP_201785854.1">
    <property type="nucleotide sequence ID" value="NZ_DF967972.1"/>
</dbReference>
<evidence type="ECO:0000313" key="2">
    <source>
        <dbReference type="EMBL" id="GAP12579.1"/>
    </source>
</evidence>
<dbReference type="AlphaFoldDB" id="A0A0S7BDN9"/>
<keyword evidence="1" id="KW-1133">Transmembrane helix</keyword>
<feature type="transmembrane region" description="Helical" evidence="1">
    <location>
        <begin position="67"/>
        <end position="93"/>
    </location>
</feature>
<dbReference type="EMBL" id="DF967972">
    <property type="protein sequence ID" value="GAP12579.1"/>
    <property type="molecule type" value="Genomic_DNA"/>
</dbReference>
<dbReference type="PANTHER" id="PTHR31970:SF9">
    <property type="entry name" value="MOLYBDATE TRANSPORTER 2"/>
    <property type="match status" value="1"/>
</dbReference>
<keyword evidence="1" id="KW-0812">Transmembrane</keyword>
<proteinExistence type="predicted"/>
<evidence type="ECO:0000256" key="1">
    <source>
        <dbReference type="SAM" id="Phobius"/>
    </source>
</evidence>